<dbReference type="InterPro" id="IPR036249">
    <property type="entry name" value="Thioredoxin-like_sf"/>
</dbReference>
<sequence length="182" mass="19019">MSILIAVTALLAVLCVFNIFLTVGVIRRLRDKTAAAERARPEPPKVMMPNGSPVGTFTASTVDEEQVGTAVFAGGPTLVGVFAHGCTSCDERLPEFVTTAQNFPGGRDRVLALVIGSAEDVVDKRAALAPVAKVVLEERPGGPFATAFQVKGYPAFALVDAEGLVKSSGTLVEHAMSPAIRV</sequence>
<proteinExistence type="predicted"/>
<dbReference type="PROSITE" id="PS00194">
    <property type="entry name" value="THIOREDOXIN_1"/>
    <property type="match status" value="1"/>
</dbReference>
<feature type="domain" description="Thioredoxin" evidence="1">
    <location>
        <begin position="48"/>
        <end position="182"/>
    </location>
</feature>
<dbReference type="STRING" id="1179773.BN6_10540"/>
<dbReference type="eggNOG" id="COG0526">
    <property type="taxonomic scope" value="Bacteria"/>
</dbReference>
<dbReference type="InterPro" id="IPR013766">
    <property type="entry name" value="Thioredoxin_domain"/>
</dbReference>
<dbReference type="EMBL" id="HE804045">
    <property type="protein sequence ID" value="CCH28382.1"/>
    <property type="molecule type" value="Genomic_DNA"/>
</dbReference>
<dbReference type="PATRIC" id="fig|1179773.3.peg.1053"/>
<dbReference type="OrthoDB" id="128449at2"/>
<dbReference type="InterPro" id="IPR017937">
    <property type="entry name" value="Thioredoxin_CS"/>
</dbReference>
<evidence type="ECO:0000313" key="3">
    <source>
        <dbReference type="Proteomes" id="UP000006281"/>
    </source>
</evidence>
<keyword evidence="3" id="KW-1185">Reference proteome</keyword>
<reference evidence="2 3" key="1">
    <citation type="journal article" date="2012" name="BMC Genomics">
        <title>Complete genome sequence of Saccharothrix espanaensis DSM 44229T and comparison to the other completely sequenced Pseudonocardiaceae.</title>
        <authorList>
            <person name="Strobel T."/>
            <person name="Al-Dilaimi A."/>
            <person name="Blom J."/>
            <person name="Gessner A."/>
            <person name="Kalinowski J."/>
            <person name="Luzhetska M."/>
            <person name="Puhler A."/>
            <person name="Szczepanowski R."/>
            <person name="Bechthold A."/>
            <person name="Ruckert C."/>
        </authorList>
    </citation>
    <scope>NUCLEOTIDE SEQUENCE [LARGE SCALE GENOMIC DNA]</scope>
    <source>
        <strain evidence="3">ATCC 51144 / DSM 44229 / JCM 9112 / NBRC 15066 / NRRL 15764</strain>
    </source>
</reference>
<gene>
    <name evidence="2" type="ordered locus">BN6_10540</name>
</gene>
<evidence type="ECO:0000313" key="2">
    <source>
        <dbReference type="EMBL" id="CCH28382.1"/>
    </source>
</evidence>
<dbReference type="PROSITE" id="PS51352">
    <property type="entry name" value="THIOREDOXIN_2"/>
    <property type="match status" value="1"/>
</dbReference>
<dbReference type="SUPFAM" id="SSF52833">
    <property type="entry name" value="Thioredoxin-like"/>
    <property type="match status" value="1"/>
</dbReference>
<dbReference type="Proteomes" id="UP000006281">
    <property type="component" value="Chromosome"/>
</dbReference>
<dbReference type="BioCyc" id="SESP1179773:BN6_RS05195-MONOMER"/>
<accession>K0JS99</accession>
<dbReference type="HOGENOM" id="CLU_124855_1_0_11"/>
<evidence type="ECO:0000259" key="1">
    <source>
        <dbReference type="PROSITE" id="PS51352"/>
    </source>
</evidence>
<dbReference type="KEGG" id="sesp:BN6_10540"/>
<dbReference type="RefSeq" id="WP_015098495.1">
    <property type="nucleotide sequence ID" value="NC_019673.1"/>
</dbReference>
<organism evidence="2 3">
    <name type="scientific">Saccharothrix espanaensis (strain ATCC 51144 / DSM 44229 / JCM 9112 / NBRC 15066 / NRRL 15764)</name>
    <dbReference type="NCBI Taxonomy" id="1179773"/>
    <lineage>
        <taxon>Bacteria</taxon>
        <taxon>Bacillati</taxon>
        <taxon>Actinomycetota</taxon>
        <taxon>Actinomycetes</taxon>
        <taxon>Pseudonocardiales</taxon>
        <taxon>Pseudonocardiaceae</taxon>
        <taxon>Saccharothrix</taxon>
    </lineage>
</organism>
<dbReference type="Gene3D" id="3.40.30.10">
    <property type="entry name" value="Glutaredoxin"/>
    <property type="match status" value="1"/>
</dbReference>
<protein>
    <recommendedName>
        <fullName evidence="1">Thioredoxin domain-containing protein</fullName>
    </recommendedName>
</protein>
<dbReference type="AlphaFoldDB" id="K0JS99"/>
<name>K0JS99_SACES</name>